<dbReference type="PRINTS" id="PR00411">
    <property type="entry name" value="PNDRDTASEI"/>
</dbReference>
<comment type="similarity">
    <text evidence="1">Belongs to the FAD-dependent oxidoreductase family.</text>
</comment>
<dbReference type="PANTHER" id="PTHR43735">
    <property type="entry name" value="APOPTOSIS-INDUCING FACTOR 1"/>
    <property type="match status" value="1"/>
</dbReference>
<evidence type="ECO:0000256" key="3">
    <source>
        <dbReference type="ARBA" id="ARBA00022827"/>
    </source>
</evidence>
<protein>
    <submittedName>
        <fullName evidence="6">Oxidoreductase ptaL</fullName>
    </submittedName>
</protein>
<reference evidence="6 7" key="1">
    <citation type="submission" date="2018-05" db="EMBL/GenBank/DDBJ databases">
        <title>Whole genome sequencing for identification of molecular markers to develop diagnostic detection tools for the regulated plant pathogen Lachnellula willkommii.</title>
        <authorList>
            <person name="Giroux E."/>
            <person name="Bilodeau G."/>
        </authorList>
    </citation>
    <scope>NUCLEOTIDE SEQUENCE [LARGE SCALE GENOMIC DNA]</scope>
    <source>
        <strain evidence="6 7">CBS 625.97</strain>
    </source>
</reference>
<evidence type="ECO:0000256" key="4">
    <source>
        <dbReference type="ARBA" id="ARBA00023002"/>
    </source>
</evidence>
<name>A0A7D8UMN0_9HELO</name>
<dbReference type="AlphaFoldDB" id="A0A7D8UMN0"/>
<dbReference type="Pfam" id="PF07992">
    <property type="entry name" value="Pyr_redox_2"/>
    <property type="match status" value="1"/>
</dbReference>
<keyword evidence="2" id="KW-0285">Flavoprotein</keyword>
<evidence type="ECO:0000313" key="7">
    <source>
        <dbReference type="Proteomes" id="UP000481288"/>
    </source>
</evidence>
<keyword evidence="3" id="KW-0274">FAD</keyword>
<dbReference type="EMBL" id="QGMG01000578">
    <property type="protein sequence ID" value="TVY52624.1"/>
    <property type="molecule type" value="Genomic_DNA"/>
</dbReference>
<feature type="domain" description="FAD/NAD(P)-binding" evidence="5">
    <location>
        <begin position="35"/>
        <end position="331"/>
    </location>
</feature>
<dbReference type="Gene3D" id="3.50.50.100">
    <property type="match status" value="1"/>
</dbReference>
<accession>A0A7D8UMN0</accession>
<organism evidence="6 7">
    <name type="scientific">Lachnellula cervina</name>
    <dbReference type="NCBI Taxonomy" id="1316786"/>
    <lineage>
        <taxon>Eukaryota</taxon>
        <taxon>Fungi</taxon>
        <taxon>Dikarya</taxon>
        <taxon>Ascomycota</taxon>
        <taxon>Pezizomycotina</taxon>
        <taxon>Leotiomycetes</taxon>
        <taxon>Helotiales</taxon>
        <taxon>Lachnaceae</taxon>
        <taxon>Lachnellula</taxon>
    </lineage>
</organism>
<dbReference type="GO" id="GO:0050660">
    <property type="term" value="F:flavin adenine dinucleotide binding"/>
    <property type="evidence" value="ECO:0007669"/>
    <property type="project" value="TreeGrafter"/>
</dbReference>
<evidence type="ECO:0000259" key="5">
    <source>
        <dbReference type="Pfam" id="PF07992"/>
    </source>
</evidence>
<evidence type="ECO:0000256" key="2">
    <source>
        <dbReference type="ARBA" id="ARBA00022630"/>
    </source>
</evidence>
<dbReference type="SUPFAM" id="SSF51905">
    <property type="entry name" value="FAD/NAD(P)-binding domain"/>
    <property type="match status" value="1"/>
</dbReference>
<dbReference type="GO" id="GO:0004174">
    <property type="term" value="F:electron-transferring-flavoprotein dehydrogenase activity"/>
    <property type="evidence" value="ECO:0007669"/>
    <property type="project" value="TreeGrafter"/>
</dbReference>
<gene>
    <name evidence="6" type="primary">ptaL_0</name>
    <name evidence="6" type="ORF">LCER1_G006260</name>
</gene>
<proteinExistence type="inferred from homology"/>
<dbReference type="InterPro" id="IPR036188">
    <property type="entry name" value="FAD/NAD-bd_sf"/>
</dbReference>
<dbReference type="PRINTS" id="PR00368">
    <property type="entry name" value="FADPNR"/>
</dbReference>
<keyword evidence="4" id="KW-0560">Oxidoreductase</keyword>
<dbReference type="PANTHER" id="PTHR43735:SF3">
    <property type="entry name" value="FERROPTOSIS SUPPRESSOR PROTEIN 1"/>
    <property type="match status" value="1"/>
</dbReference>
<evidence type="ECO:0000256" key="1">
    <source>
        <dbReference type="ARBA" id="ARBA00006442"/>
    </source>
</evidence>
<dbReference type="OrthoDB" id="202203at2759"/>
<evidence type="ECO:0000313" key="6">
    <source>
        <dbReference type="EMBL" id="TVY52624.1"/>
    </source>
</evidence>
<dbReference type="InterPro" id="IPR023753">
    <property type="entry name" value="FAD/NAD-binding_dom"/>
</dbReference>
<keyword evidence="7" id="KW-1185">Reference proteome</keyword>
<dbReference type="GO" id="GO:0005737">
    <property type="term" value="C:cytoplasm"/>
    <property type="evidence" value="ECO:0007669"/>
    <property type="project" value="TreeGrafter"/>
</dbReference>
<dbReference type="Proteomes" id="UP000481288">
    <property type="component" value="Unassembled WGS sequence"/>
</dbReference>
<sequence>MANILPRAISIVFHFLTANYFRQIPDPVSKFRTMKDIVILGGSYAGVSTAHRILKHAAKAGPFKITLVSPNTHFYWNMASPRALIPGQLSESEMFRSIAAGFAHYPASQFEFITGVAETLNVEAKTVGISSDHGQKVMLKYDYLILATGSNAKGGVPFKNLASTELTKDAVHGFQERIEKAESIVVAGAGATGVEVAGELAFEYGNRKEIILISSTPAILPESPSSVQKTAMKGLQNLKVNIRLSQKVIGSTPLPNNRTEVSLSTGEKLIADLYIPSVGVVPNSSYIPTKHLNAEGFVVVDEYFGVKGAEDVYAIGDVCDVEPPQFIYADRQSTFLAKNLALILGGKPPLAYKLFFMRIIGLSVGRQLSTGSWGRVRMPNFVALMIRKNLFLQNFAGTIDGTIGDSPL</sequence>
<comment type="caution">
    <text evidence="6">The sequence shown here is derived from an EMBL/GenBank/DDBJ whole genome shotgun (WGS) entry which is preliminary data.</text>
</comment>